<dbReference type="OrthoDB" id="8964853at2759"/>
<keyword evidence="2" id="KW-0539">Nucleus</keyword>
<feature type="compositionally biased region" description="Polar residues" evidence="3">
    <location>
        <begin position="431"/>
        <end position="449"/>
    </location>
</feature>
<protein>
    <submittedName>
        <fullName evidence="5">Transcription initiation factor</fullName>
    </submittedName>
</protein>
<accession>A0A8H6SMT6</accession>
<feature type="domain" description="BHLH" evidence="4">
    <location>
        <begin position="341"/>
        <end position="392"/>
    </location>
</feature>
<feature type="compositionally biased region" description="Polar residues" evidence="3">
    <location>
        <begin position="187"/>
        <end position="197"/>
    </location>
</feature>
<dbReference type="PROSITE" id="PS50888">
    <property type="entry name" value="BHLH"/>
    <property type="match status" value="1"/>
</dbReference>
<feature type="compositionally biased region" description="Polar residues" evidence="3">
    <location>
        <begin position="26"/>
        <end position="36"/>
    </location>
</feature>
<dbReference type="GO" id="GO:0003677">
    <property type="term" value="F:DNA binding"/>
    <property type="evidence" value="ECO:0007669"/>
    <property type="project" value="UniProtKB-KW"/>
</dbReference>
<feature type="compositionally biased region" description="Low complexity" evidence="3">
    <location>
        <begin position="220"/>
        <end position="239"/>
    </location>
</feature>
<dbReference type="SUPFAM" id="SSF47459">
    <property type="entry name" value="HLH, helix-loop-helix DNA-binding domain"/>
    <property type="match status" value="1"/>
</dbReference>
<gene>
    <name evidence="5" type="ORF">MIND_00735700</name>
</gene>
<dbReference type="Gene3D" id="4.10.280.10">
    <property type="entry name" value="Helix-loop-helix DNA-binding domain"/>
    <property type="match status" value="1"/>
</dbReference>
<evidence type="ECO:0000313" key="5">
    <source>
        <dbReference type="EMBL" id="KAF7301702.1"/>
    </source>
</evidence>
<proteinExistence type="predicted"/>
<dbReference type="GeneID" id="59346574"/>
<keyword evidence="1" id="KW-0238">DNA-binding</keyword>
<dbReference type="PANTHER" id="PTHR10328">
    <property type="entry name" value="PROTEIN MAX MYC-ASSOCIATED FACTOR X"/>
    <property type="match status" value="1"/>
</dbReference>
<name>A0A8H6SMT6_9AGAR</name>
<dbReference type="SMART" id="SM00353">
    <property type="entry name" value="HLH"/>
    <property type="match status" value="1"/>
</dbReference>
<feature type="compositionally biased region" description="Polar residues" evidence="3">
    <location>
        <begin position="321"/>
        <end position="337"/>
    </location>
</feature>
<feature type="region of interest" description="Disordered" evidence="3">
    <location>
        <begin position="127"/>
        <end position="352"/>
    </location>
</feature>
<feature type="region of interest" description="Disordered" evidence="3">
    <location>
        <begin position="416"/>
        <end position="449"/>
    </location>
</feature>
<comment type="caution">
    <text evidence="5">The sequence shown here is derived from an EMBL/GenBank/DDBJ whole genome shotgun (WGS) entry which is preliminary data.</text>
</comment>
<dbReference type="AlphaFoldDB" id="A0A8H6SMT6"/>
<dbReference type="InterPro" id="IPR011598">
    <property type="entry name" value="bHLH_dom"/>
</dbReference>
<dbReference type="InterPro" id="IPR036638">
    <property type="entry name" value="HLH_DNA-bd_sf"/>
</dbReference>
<dbReference type="GO" id="GO:0045944">
    <property type="term" value="P:positive regulation of transcription by RNA polymerase II"/>
    <property type="evidence" value="ECO:0007669"/>
    <property type="project" value="TreeGrafter"/>
</dbReference>
<dbReference type="GO" id="GO:0090575">
    <property type="term" value="C:RNA polymerase II transcription regulator complex"/>
    <property type="evidence" value="ECO:0007669"/>
    <property type="project" value="TreeGrafter"/>
</dbReference>
<feature type="compositionally biased region" description="Basic and acidic residues" evidence="3">
    <location>
        <begin position="276"/>
        <end position="287"/>
    </location>
</feature>
<dbReference type="EMBL" id="JACAZF010000006">
    <property type="protein sequence ID" value="KAF7301702.1"/>
    <property type="molecule type" value="Genomic_DNA"/>
</dbReference>
<evidence type="ECO:0000256" key="3">
    <source>
        <dbReference type="SAM" id="MobiDB-lite"/>
    </source>
</evidence>
<evidence type="ECO:0000259" key="4">
    <source>
        <dbReference type="PROSITE" id="PS50888"/>
    </source>
</evidence>
<dbReference type="GO" id="GO:0046983">
    <property type="term" value="F:protein dimerization activity"/>
    <property type="evidence" value="ECO:0007669"/>
    <property type="project" value="InterPro"/>
</dbReference>
<keyword evidence="6" id="KW-1185">Reference proteome</keyword>
<feature type="region of interest" description="Disordered" evidence="3">
    <location>
        <begin position="1"/>
        <end position="113"/>
    </location>
</feature>
<dbReference type="Pfam" id="PF00010">
    <property type="entry name" value="HLH"/>
    <property type="match status" value="1"/>
</dbReference>
<evidence type="ECO:0000256" key="2">
    <source>
        <dbReference type="ARBA" id="ARBA00023242"/>
    </source>
</evidence>
<dbReference type="GO" id="GO:0003700">
    <property type="term" value="F:DNA-binding transcription factor activity"/>
    <property type="evidence" value="ECO:0007669"/>
    <property type="project" value="TreeGrafter"/>
</dbReference>
<reference evidence="5" key="1">
    <citation type="submission" date="2020-05" db="EMBL/GenBank/DDBJ databases">
        <title>Mycena genomes resolve the evolution of fungal bioluminescence.</title>
        <authorList>
            <person name="Tsai I.J."/>
        </authorList>
    </citation>
    <scope>NUCLEOTIDE SEQUENCE</scope>
    <source>
        <strain evidence="5">171206Taipei</strain>
    </source>
</reference>
<sequence length="449" mass="49647">MAAIPAPNGGSSRDSTIGPLVPLEILQNQRRGSITDPSLHATPRQSVNPHFFRPEKADPRPASPYVFGSATHDNPQLRKLLRSPSPDNPPASSSRIRSDSFRPSGADAMNVDGRNEFDYSMRRHSIAVGHDRHTRSPSLLAAPHGLKRKMSADPTGFPTLGEESESRLSAMEVDQAAPAPKRRGSAIDTQRIAQLSLNDRRESIDSRPPQWWSNDRRDSTSSMFSNVSSVGGYSSSADSPHARPPPGIATFAWPSADHPTAPHRDIDQNIPVPPIPDRRMSVPDIRRPLRTHSRPPSRRKHSPENHSGPSSGQEDPAPASPTGSGRHSKESSATPYSRSPELRVSHKLAERKRRKEMKELFDELRDQLPADRGMKASKWEILSKAIDFVTQLKQSHQDMSREVDMLRRELDTLRSYQGRPMANNAPLSRPGSAQKTFSSVANGNTHRSD</sequence>
<feature type="compositionally biased region" description="Basic residues" evidence="3">
    <location>
        <begin position="288"/>
        <end position="301"/>
    </location>
</feature>
<organism evidence="5 6">
    <name type="scientific">Mycena indigotica</name>
    <dbReference type="NCBI Taxonomy" id="2126181"/>
    <lineage>
        <taxon>Eukaryota</taxon>
        <taxon>Fungi</taxon>
        <taxon>Dikarya</taxon>
        <taxon>Basidiomycota</taxon>
        <taxon>Agaricomycotina</taxon>
        <taxon>Agaricomycetes</taxon>
        <taxon>Agaricomycetidae</taxon>
        <taxon>Agaricales</taxon>
        <taxon>Marasmiineae</taxon>
        <taxon>Mycenaceae</taxon>
        <taxon>Mycena</taxon>
    </lineage>
</organism>
<dbReference type="PANTHER" id="PTHR10328:SF15">
    <property type="entry name" value="BHLH TRANSCRIPTION FACTOR"/>
    <property type="match status" value="1"/>
</dbReference>
<evidence type="ECO:0000313" key="6">
    <source>
        <dbReference type="Proteomes" id="UP000636479"/>
    </source>
</evidence>
<dbReference type="Proteomes" id="UP000636479">
    <property type="component" value="Unassembled WGS sequence"/>
</dbReference>
<evidence type="ECO:0000256" key="1">
    <source>
        <dbReference type="ARBA" id="ARBA00023125"/>
    </source>
</evidence>
<dbReference type="RefSeq" id="XP_037219702.1">
    <property type="nucleotide sequence ID" value="XM_037364058.1"/>
</dbReference>